<organism evidence="3 4">
    <name type="scientific">Nicrophorus vespilloides</name>
    <name type="common">Boreal carrion beetle</name>
    <dbReference type="NCBI Taxonomy" id="110193"/>
    <lineage>
        <taxon>Eukaryota</taxon>
        <taxon>Metazoa</taxon>
        <taxon>Ecdysozoa</taxon>
        <taxon>Arthropoda</taxon>
        <taxon>Hexapoda</taxon>
        <taxon>Insecta</taxon>
        <taxon>Pterygota</taxon>
        <taxon>Neoptera</taxon>
        <taxon>Endopterygota</taxon>
        <taxon>Coleoptera</taxon>
        <taxon>Polyphaga</taxon>
        <taxon>Staphyliniformia</taxon>
        <taxon>Silphidae</taxon>
        <taxon>Nicrophorinae</taxon>
        <taxon>Nicrophorus</taxon>
    </lineage>
</organism>
<feature type="chain" id="PRO_5047197720" evidence="2">
    <location>
        <begin position="21"/>
        <end position="243"/>
    </location>
</feature>
<dbReference type="RefSeq" id="XP_017768172.1">
    <property type="nucleotide sequence ID" value="XM_017912683.1"/>
</dbReference>
<accession>A0ABM1M0S2</accession>
<dbReference type="Proteomes" id="UP000695000">
    <property type="component" value="Unplaced"/>
</dbReference>
<feature type="coiled-coil region" evidence="1">
    <location>
        <begin position="27"/>
        <end position="98"/>
    </location>
</feature>
<evidence type="ECO:0000256" key="2">
    <source>
        <dbReference type="SAM" id="SignalP"/>
    </source>
</evidence>
<evidence type="ECO:0000313" key="4">
    <source>
        <dbReference type="RefSeq" id="XP_017768172.1"/>
    </source>
</evidence>
<evidence type="ECO:0000313" key="3">
    <source>
        <dbReference type="Proteomes" id="UP000695000"/>
    </source>
</evidence>
<name>A0ABM1M0S2_NICVS</name>
<proteinExistence type="predicted"/>
<dbReference type="GeneID" id="108556532"/>
<keyword evidence="2" id="KW-0732">Signal</keyword>
<gene>
    <name evidence="4" type="primary">LOC108556532</name>
</gene>
<sequence length="243" mass="26697">MISIKLTLLIFTILASKGLSEEGDGIFDQITEAIEKLKSLIQNAINKALQALNDMFLKLLKLPFELLEQAIEKLIEMIDKAKQDIAKLLEKAEEMGVDASECVKSSDSSLIVTMTETIAQLTVCVTDKLCEAKDMMKKTISDIKRYIETIDEIQMKIAECGSGLGAVKCLTGVLAEIIKLSTSLPLEIAKQVKQITELMKTVQTAMINCEVQAIFKATAEIGAMVFEVGKCVSEKVKESETLI</sequence>
<feature type="signal peptide" evidence="2">
    <location>
        <begin position="1"/>
        <end position="20"/>
    </location>
</feature>
<reference evidence="4" key="1">
    <citation type="submission" date="2025-08" db="UniProtKB">
        <authorList>
            <consortium name="RefSeq"/>
        </authorList>
    </citation>
    <scope>IDENTIFICATION</scope>
    <source>
        <tissue evidence="4">Whole Larva</tissue>
    </source>
</reference>
<protein>
    <submittedName>
        <fullName evidence="4">Uncharacterized protein LOC108556532</fullName>
    </submittedName>
</protein>
<evidence type="ECO:0000256" key="1">
    <source>
        <dbReference type="SAM" id="Coils"/>
    </source>
</evidence>
<keyword evidence="3" id="KW-1185">Reference proteome</keyword>
<keyword evidence="1" id="KW-0175">Coiled coil</keyword>